<dbReference type="EMBL" id="JAFBCV010000001">
    <property type="protein sequence ID" value="MBM7837376.1"/>
    <property type="molecule type" value="Genomic_DNA"/>
</dbReference>
<dbReference type="InterPro" id="IPR009057">
    <property type="entry name" value="Homeodomain-like_sf"/>
</dbReference>
<dbReference type="PANTHER" id="PTHR46796">
    <property type="entry name" value="HTH-TYPE TRANSCRIPTIONAL ACTIVATOR RHAS-RELATED"/>
    <property type="match status" value="1"/>
</dbReference>
<keyword evidence="2" id="KW-0805">Transcription regulation</keyword>
<evidence type="ECO:0000313" key="7">
    <source>
        <dbReference type="EMBL" id="MBM7837376.1"/>
    </source>
</evidence>
<dbReference type="PROSITE" id="PS00041">
    <property type="entry name" value="HTH_ARAC_FAMILY_1"/>
    <property type="match status" value="1"/>
</dbReference>
<dbReference type="SUPFAM" id="SSF46689">
    <property type="entry name" value="Homeodomain-like"/>
    <property type="match status" value="2"/>
</dbReference>
<accession>A0ABS2SQC8</accession>
<keyword evidence="1" id="KW-0963">Cytoplasm</keyword>
<reference evidence="7" key="1">
    <citation type="submission" date="2021-01" db="EMBL/GenBank/DDBJ databases">
        <title>Genomic Encyclopedia of Type Strains, Phase IV (KMG-IV): sequencing the most valuable type-strain genomes for metagenomic binning, comparative biology and taxonomic classification.</title>
        <authorList>
            <person name="Goeker M."/>
        </authorList>
    </citation>
    <scope>NUCLEOTIDE SEQUENCE</scope>
    <source>
        <strain evidence="7">DSM 21943</strain>
    </source>
</reference>
<gene>
    <name evidence="7" type="ORF">JOC54_000607</name>
</gene>
<evidence type="ECO:0000256" key="5">
    <source>
        <dbReference type="ARBA" id="ARBA00023163"/>
    </source>
</evidence>
<dbReference type="Gene3D" id="1.10.10.60">
    <property type="entry name" value="Homeodomain-like"/>
    <property type="match status" value="2"/>
</dbReference>
<name>A0ABS2SQC8_9BACI</name>
<dbReference type="RefSeq" id="WP_239586536.1">
    <property type="nucleotide sequence ID" value="NZ_JAFBCV010000001.1"/>
</dbReference>
<evidence type="ECO:0000313" key="8">
    <source>
        <dbReference type="Proteomes" id="UP001179280"/>
    </source>
</evidence>
<evidence type="ECO:0000256" key="3">
    <source>
        <dbReference type="ARBA" id="ARBA00023125"/>
    </source>
</evidence>
<dbReference type="PRINTS" id="PR00032">
    <property type="entry name" value="HTHARAC"/>
</dbReference>
<dbReference type="PANTHER" id="PTHR46796:SF13">
    <property type="entry name" value="HTH-TYPE TRANSCRIPTIONAL ACTIVATOR RHAS"/>
    <property type="match status" value="1"/>
</dbReference>
<keyword evidence="5" id="KW-0804">Transcription</keyword>
<dbReference type="SMART" id="SM00342">
    <property type="entry name" value="HTH_ARAC"/>
    <property type="match status" value="1"/>
</dbReference>
<dbReference type="Proteomes" id="UP001179280">
    <property type="component" value="Unassembled WGS sequence"/>
</dbReference>
<dbReference type="InterPro" id="IPR037923">
    <property type="entry name" value="HTH-like"/>
</dbReference>
<keyword evidence="4" id="KW-0010">Activator</keyword>
<dbReference type="PROSITE" id="PS01124">
    <property type="entry name" value="HTH_ARAC_FAMILY_2"/>
    <property type="match status" value="1"/>
</dbReference>
<proteinExistence type="predicted"/>
<dbReference type="SUPFAM" id="SSF51215">
    <property type="entry name" value="Regulatory protein AraC"/>
    <property type="match status" value="1"/>
</dbReference>
<evidence type="ECO:0000256" key="1">
    <source>
        <dbReference type="ARBA" id="ARBA00022490"/>
    </source>
</evidence>
<dbReference type="Pfam" id="PF12833">
    <property type="entry name" value="HTH_18"/>
    <property type="match status" value="1"/>
</dbReference>
<dbReference type="InterPro" id="IPR018062">
    <property type="entry name" value="HTH_AraC-typ_CS"/>
</dbReference>
<dbReference type="InterPro" id="IPR050204">
    <property type="entry name" value="AraC_XylS_family_regulators"/>
</dbReference>
<comment type="caution">
    <text evidence="7">The sequence shown here is derived from an EMBL/GenBank/DDBJ whole genome shotgun (WGS) entry which is preliminary data.</text>
</comment>
<protein>
    <submittedName>
        <fullName evidence="7">AraC-like DNA-binding protein</fullName>
    </submittedName>
</protein>
<dbReference type="InterPro" id="IPR020449">
    <property type="entry name" value="Tscrpt_reg_AraC-type_HTH"/>
</dbReference>
<feature type="domain" description="HTH araC/xylS-type" evidence="6">
    <location>
        <begin position="172"/>
        <end position="270"/>
    </location>
</feature>
<dbReference type="InterPro" id="IPR018060">
    <property type="entry name" value="HTH_AraC"/>
</dbReference>
<organism evidence="7 8">
    <name type="scientific">Shouchella xiaoxiensis</name>
    <dbReference type="NCBI Taxonomy" id="766895"/>
    <lineage>
        <taxon>Bacteria</taxon>
        <taxon>Bacillati</taxon>
        <taxon>Bacillota</taxon>
        <taxon>Bacilli</taxon>
        <taxon>Bacillales</taxon>
        <taxon>Bacillaceae</taxon>
        <taxon>Shouchella</taxon>
    </lineage>
</organism>
<evidence type="ECO:0000256" key="2">
    <source>
        <dbReference type="ARBA" id="ARBA00023015"/>
    </source>
</evidence>
<sequence>MNTKIIKAKQGLFLLKQNPPQESNWRSDNLYKFIYALDGQLDYQTPRHQLKLNQHQFMLINPHDEHKQWQIEKRKFLIELHSDSLNQAASSLGVASYDIHFSSSVQQNQLLSRWALFLTDYLSIEELDEQESLLFLEHSFSQLILLLLKQTVGTHQIDIPISVYKHEDQRIYLLLDALKQDYRHPWTLDEMAKVAQQDKFQLSHAFTSRIGISPYAWLQQYRLVRSQQLLRYSQETILSIAYLAGFSSLSVYNRLFKRTYGFTPSAFRKWIRR</sequence>
<keyword evidence="3" id="KW-0238">DNA-binding</keyword>
<keyword evidence="8" id="KW-1185">Reference proteome</keyword>
<evidence type="ECO:0000256" key="4">
    <source>
        <dbReference type="ARBA" id="ARBA00023159"/>
    </source>
</evidence>
<evidence type="ECO:0000259" key="6">
    <source>
        <dbReference type="PROSITE" id="PS01124"/>
    </source>
</evidence>